<dbReference type="AlphaFoldDB" id="A0AAP4B858"/>
<dbReference type="Pfam" id="PF02922">
    <property type="entry name" value="CBM_48"/>
    <property type="match status" value="1"/>
</dbReference>
<dbReference type="HAMAP" id="MF_00685">
    <property type="entry name" value="GlgB"/>
    <property type="match status" value="1"/>
</dbReference>
<keyword evidence="5 10" id="KW-0321">Glycogen metabolism</keyword>
<dbReference type="Gene3D" id="2.60.40.10">
    <property type="entry name" value="Immunoglobulins"/>
    <property type="match status" value="2"/>
</dbReference>
<feature type="compositionally biased region" description="Basic residues" evidence="12">
    <location>
        <begin position="781"/>
        <end position="792"/>
    </location>
</feature>
<dbReference type="InterPro" id="IPR037439">
    <property type="entry name" value="Branching_enzy"/>
</dbReference>
<dbReference type="GO" id="GO:0005978">
    <property type="term" value="P:glycogen biosynthetic process"/>
    <property type="evidence" value="ECO:0007669"/>
    <property type="project" value="UniProtKB-UniRule"/>
</dbReference>
<dbReference type="SUPFAM" id="SSF51445">
    <property type="entry name" value="(Trans)glycosidases"/>
    <property type="match status" value="1"/>
</dbReference>
<dbReference type="SUPFAM" id="SSF51011">
    <property type="entry name" value="Glycosyl hydrolase domain"/>
    <property type="match status" value="1"/>
</dbReference>
<dbReference type="InterPro" id="IPR006047">
    <property type="entry name" value="GH13_cat_dom"/>
</dbReference>
<gene>
    <name evidence="10 14" type="primary">glgB</name>
    <name evidence="14" type="ORF">QJ036_00755</name>
</gene>
<protein>
    <recommendedName>
        <fullName evidence="10">1,4-alpha-glucan branching enzyme GlgB</fullName>
        <ecNumber evidence="10">2.4.1.18</ecNumber>
    </recommendedName>
    <alternativeName>
        <fullName evidence="10">1,4-alpha-D-glucan:1,4-alpha-D-glucan 6-glucosyl-transferase</fullName>
    </alternativeName>
    <alternativeName>
        <fullName evidence="10">Alpha-(1-&gt;4)-glucan branching enzyme</fullName>
    </alternativeName>
    <alternativeName>
        <fullName evidence="10">Glycogen branching enzyme</fullName>
        <shortName evidence="10">BE</shortName>
    </alternativeName>
</protein>
<dbReference type="PIRSF" id="PIRSF000463">
    <property type="entry name" value="GlgB"/>
    <property type="match status" value="1"/>
</dbReference>
<evidence type="ECO:0000256" key="11">
    <source>
        <dbReference type="PIRSR" id="PIRSR000463-1"/>
    </source>
</evidence>
<organism evidence="14 15">
    <name type="scientific">Fusibacillus kribbianus</name>
    <dbReference type="NCBI Taxonomy" id="3044208"/>
    <lineage>
        <taxon>Bacteria</taxon>
        <taxon>Bacillati</taxon>
        <taxon>Bacillota</taxon>
        <taxon>Clostridia</taxon>
        <taxon>Lachnospirales</taxon>
        <taxon>Lachnospiraceae</taxon>
        <taxon>Fusibacillus</taxon>
    </lineage>
</organism>
<dbReference type="CDD" id="cd11322">
    <property type="entry name" value="AmyAc_Glg_BE"/>
    <property type="match status" value="1"/>
</dbReference>
<keyword evidence="7 10" id="KW-0808">Transferase</keyword>
<dbReference type="SUPFAM" id="SSF81296">
    <property type="entry name" value="E set domains"/>
    <property type="match status" value="2"/>
</dbReference>
<dbReference type="Pfam" id="PF00128">
    <property type="entry name" value="Alpha-amylase"/>
    <property type="match status" value="1"/>
</dbReference>
<dbReference type="EC" id="2.4.1.18" evidence="10"/>
<dbReference type="NCBIfam" id="NF008967">
    <property type="entry name" value="PRK12313.1"/>
    <property type="match status" value="1"/>
</dbReference>
<dbReference type="InterPro" id="IPR014756">
    <property type="entry name" value="Ig_E-set"/>
</dbReference>
<dbReference type="InterPro" id="IPR013783">
    <property type="entry name" value="Ig-like_fold"/>
</dbReference>
<dbReference type="FunFam" id="2.60.40.1180:FF:000002">
    <property type="entry name" value="1,4-alpha-glucan branching enzyme GlgB"/>
    <property type="match status" value="1"/>
</dbReference>
<evidence type="ECO:0000256" key="1">
    <source>
        <dbReference type="ARBA" id="ARBA00000826"/>
    </source>
</evidence>
<proteinExistence type="inferred from homology"/>
<name>A0AAP4B858_9FIRM</name>
<evidence type="ECO:0000256" key="5">
    <source>
        <dbReference type="ARBA" id="ARBA00022600"/>
    </source>
</evidence>
<feature type="compositionally biased region" description="Basic and acidic residues" evidence="12">
    <location>
        <begin position="796"/>
        <end position="808"/>
    </location>
</feature>
<comment type="pathway">
    <text evidence="3 10">Glycan biosynthesis; glycogen biosynthesis.</text>
</comment>
<feature type="active site" description="Proton donor" evidence="10 11">
    <location>
        <position position="501"/>
    </location>
</feature>
<dbReference type="Proteomes" id="UP001300383">
    <property type="component" value="Unassembled WGS sequence"/>
</dbReference>
<accession>A0AAP4B858</accession>
<dbReference type="FunFam" id="2.60.40.10:FF:000169">
    <property type="entry name" value="1,4-alpha-glucan branching enzyme GlgB"/>
    <property type="match status" value="1"/>
</dbReference>
<keyword evidence="9 10" id="KW-0119">Carbohydrate metabolism</keyword>
<dbReference type="InterPro" id="IPR006048">
    <property type="entry name" value="A-amylase/branching_C"/>
</dbReference>
<dbReference type="InterPro" id="IPR006407">
    <property type="entry name" value="GlgB"/>
</dbReference>
<dbReference type="SMART" id="SM00642">
    <property type="entry name" value="Aamy"/>
    <property type="match status" value="1"/>
</dbReference>
<dbReference type="InterPro" id="IPR004193">
    <property type="entry name" value="Glyco_hydro_13_N"/>
</dbReference>
<feature type="region of interest" description="Disordered" evidence="12">
    <location>
        <begin position="780"/>
        <end position="808"/>
    </location>
</feature>
<evidence type="ECO:0000256" key="8">
    <source>
        <dbReference type="ARBA" id="ARBA00023056"/>
    </source>
</evidence>
<comment type="catalytic activity">
    <reaction evidence="1 10">
        <text>Transfers a segment of a (1-&gt;4)-alpha-D-glucan chain to a primary hydroxy group in a similar glucan chain.</text>
        <dbReference type="EC" id="2.4.1.18"/>
    </reaction>
</comment>
<comment type="similarity">
    <text evidence="4 10">Belongs to the glycosyl hydrolase 13 family. GlgB subfamily.</text>
</comment>
<dbReference type="PANTHER" id="PTHR43651">
    <property type="entry name" value="1,4-ALPHA-GLUCAN-BRANCHING ENZYME"/>
    <property type="match status" value="1"/>
</dbReference>
<comment type="caution">
    <text evidence="14">The sequence shown here is derived from an EMBL/GenBank/DDBJ whole genome shotgun (WGS) entry which is preliminary data.</text>
</comment>
<evidence type="ECO:0000259" key="13">
    <source>
        <dbReference type="SMART" id="SM00642"/>
    </source>
</evidence>
<dbReference type="InterPro" id="IPR013780">
    <property type="entry name" value="Glyco_hydro_b"/>
</dbReference>
<dbReference type="Gene3D" id="2.60.40.1180">
    <property type="entry name" value="Golgi alpha-mannosidase II"/>
    <property type="match status" value="1"/>
</dbReference>
<evidence type="ECO:0000256" key="6">
    <source>
        <dbReference type="ARBA" id="ARBA00022676"/>
    </source>
</evidence>
<dbReference type="Gene3D" id="3.20.20.80">
    <property type="entry name" value="Glycosidases"/>
    <property type="match status" value="1"/>
</dbReference>
<dbReference type="GO" id="GO:0043169">
    <property type="term" value="F:cation binding"/>
    <property type="evidence" value="ECO:0007669"/>
    <property type="project" value="InterPro"/>
</dbReference>
<dbReference type="CDD" id="cd02855">
    <property type="entry name" value="E_set_GBE_prok_N"/>
    <property type="match status" value="1"/>
</dbReference>
<evidence type="ECO:0000256" key="2">
    <source>
        <dbReference type="ARBA" id="ARBA00002953"/>
    </source>
</evidence>
<evidence type="ECO:0000256" key="3">
    <source>
        <dbReference type="ARBA" id="ARBA00004964"/>
    </source>
</evidence>
<evidence type="ECO:0000313" key="15">
    <source>
        <dbReference type="Proteomes" id="UP001300383"/>
    </source>
</evidence>
<dbReference type="Pfam" id="PF02806">
    <property type="entry name" value="Alpha-amylase_C"/>
    <property type="match status" value="1"/>
</dbReference>
<reference evidence="14 15" key="1">
    <citation type="submission" date="2023-05" db="EMBL/GenBank/DDBJ databases">
        <title>[ruminococcus] sp. nov., isolated from a pig farm feces dump.</title>
        <authorList>
            <person name="Chang Y.-H."/>
        </authorList>
    </citation>
    <scope>NUCLEOTIDE SEQUENCE [LARGE SCALE GENOMIC DNA]</scope>
    <source>
        <strain evidence="14 15">YH-rum2234</strain>
    </source>
</reference>
<feature type="compositionally biased region" description="Basic and acidic residues" evidence="12">
    <location>
        <begin position="291"/>
        <end position="300"/>
    </location>
</feature>
<comment type="function">
    <text evidence="2 10">Catalyzes the formation of the alpha-1,6-glucosidic linkages in glycogen by scission of a 1,4-alpha-linked oligosaccharide from growing alpha-1,4-glucan chains and the subsequent attachment of the oligosaccharide to the alpha-1,6 position.</text>
</comment>
<dbReference type="EMBL" id="JASGBQ010000001">
    <property type="protein sequence ID" value="MDI9241007.1"/>
    <property type="molecule type" value="Genomic_DNA"/>
</dbReference>
<dbReference type="InterPro" id="IPR044143">
    <property type="entry name" value="GlgB_N_E_set_prok"/>
</dbReference>
<dbReference type="NCBIfam" id="TIGR01515">
    <property type="entry name" value="branching_enzym"/>
    <property type="match status" value="1"/>
</dbReference>
<dbReference type="GO" id="GO:0003844">
    <property type="term" value="F:1,4-alpha-glucan branching enzyme activity"/>
    <property type="evidence" value="ECO:0007669"/>
    <property type="project" value="UniProtKB-UniRule"/>
</dbReference>
<evidence type="ECO:0000256" key="12">
    <source>
        <dbReference type="SAM" id="MobiDB-lite"/>
    </source>
</evidence>
<sequence length="808" mass="91656">MNEILYRLMDWPEIEAVVYSECQEPAAILGPHMTDDGVLIQTFLPTAEAVTVVLNGTGKTYDMEQVDEEGFFAALVPGKKLPDYVLDVTWDNGVKQRLEDPYRFPSTFTESDFKRFAAGIHYEIYEKLGAHPTVLNGVPGVVFAVWAPNAIRVSVVGDFNLWDGRRHQMQRLGDSGIYELFIPELSCGELYKYEVKFKGGNTCLKADPYGSYAELRPATASVVFDLGQYVWNDEAWMAEKQKQLADGALTGGPMNIYEVHLGSWKRPEAEQEEAAAENKEDAAGTEGEANEESKEGGQKELKNPFCSYREIAPQLAAYAKEMGYTHVELMPVMEHPLDESWGYQVTGYYAPTSRYGTPDDFRFFMDTMHQAGIGVILDWVPAHFPRDTFGLANFDGTGLYEHRDPRQGAHPHWGTLIFNYGRPQVSNFLIANALYWAKEFHADGIRMDAVASMLYLDYGKNDGEWIPNMYGGNENLEALEMLRHLNSIFKKKAVPTVLIAEESTAWPRITGNVEDGAVGFDYKWNMGWMNDFLGYMQCDPLYRTYHYGEMTFSMIYAYSERFILVLSHDEVVHGKGSMVGKMPGETFELKFANVRAAYGFMMLHPGRKLLFMGQEFGQMDEWNEKEGLQWYLLEYKIHKELQNYVKDLNRLYLESPALWALDDEPEGFEWIDCTNAKENIAVFLRKGEKPEDTLLVVCNFVPVAHEEYQVGVPFPGKYKEILNSDAEAYGGTGFVNPRVKQSRAAECDERENSIIMRVAPLGIQVFKYIPVLEKVKGNAAAKKKPRAKKSRGKTAGVEKVRKAMMEES</sequence>
<evidence type="ECO:0000256" key="4">
    <source>
        <dbReference type="ARBA" id="ARBA00009000"/>
    </source>
</evidence>
<evidence type="ECO:0000256" key="9">
    <source>
        <dbReference type="ARBA" id="ARBA00023277"/>
    </source>
</evidence>
<dbReference type="Pfam" id="PF22019">
    <property type="entry name" value="GlgB_N"/>
    <property type="match status" value="1"/>
</dbReference>
<dbReference type="PANTHER" id="PTHR43651:SF3">
    <property type="entry name" value="1,4-ALPHA-GLUCAN-BRANCHING ENZYME"/>
    <property type="match status" value="1"/>
</dbReference>
<comment type="subunit">
    <text evidence="10">Monomer.</text>
</comment>
<keyword evidence="8 10" id="KW-0320">Glycogen biosynthesis</keyword>
<feature type="region of interest" description="Disordered" evidence="12">
    <location>
        <begin position="267"/>
        <end position="300"/>
    </location>
</feature>
<dbReference type="InterPro" id="IPR017853">
    <property type="entry name" value="GH"/>
</dbReference>
<keyword evidence="15" id="KW-1185">Reference proteome</keyword>
<feature type="domain" description="Glycosyl hydrolase family 13 catalytic" evidence="13">
    <location>
        <begin position="258"/>
        <end position="638"/>
    </location>
</feature>
<dbReference type="NCBIfam" id="NF003811">
    <property type="entry name" value="PRK05402.1"/>
    <property type="match status" value="1"/>
</dbReference>
<evidence type="ECO:0000256" key="10">
    <source>
        <dbReference type="HAMAP-Rule" id="MF_00685"/>
    </source>
</evidence>
<dbReference type="GO" id="GO:0005829">
    <property type="term" value="C:cytosol"/>
    <property type="evidence" value="ECO:0007669"/>
    <property type="project" value="TreeGrafter"/>
</dbReference>
<keyword evidence="6 10" id="KW-0328">Glycosyltransferase</keyword>
<evidence type="ECO:0000313" key="14">
    <source>
        <dbReference type="EMBL" id="MDI9241007.1"/>
    </source>
</evidence>
<dbReference type="GO" id="GO:0004553">
    <property type="term" value="F:hydrolase activity, hydrolyzing O-glycosyl compounds"/>
    <property type="evidence" value="ECO:0007669"/>
    <property type="project" value="InterPro"/>
</dbReference>
<evidence type="ECO:0000256" key="7">
    <source>
        <dbReference type="ARBA" id="ARBA00022679"/>
    </source>
</evidence>
<feature type="active site" description="Nucleophile" evidence="10 11">
    <location>
        <position position="448"/>
    </location>
</feature>
<dbReference type="InterPro" id="IPR054169">
    <property type="entry name" value="GlgB_N"/>
</dbReference>